<proteinExistence type="predicted"/>
<sequence length="212" mass="22263">MLRRVRPALLVTALALPCLANAFTVTISPGPRAIYLRVGTGGYNGTPYSSDEDTLQANTTVNMVSLAIPAAQVGNGTDLAMAVNGGTPQQISHWDNYLFCNPNQVYVGFFYRLPRRESGTATLTVTTPPSLGNGLGDAIPIGQIRWTTSGNSDGAGTAQPVPAGSFNGGVQTLATFGDNSWRESCMSFFYANDAVVPAGTYTGRATYTLTAP</sequence>
<comment type="caution">
    <text evidence="2">The sequence shown here is derived from an EMBL/GenBank/DDBJ whole genome shotgun (WGS) entry which is preliminary data.</text>
</comment>
<evidence type="ECO:0000256" key="1">
    <source>
        <dbReference type="SAM" id="SignalP"/>
    </source>
</evidence>
<reference evidence="2" key="1">
    <citation type="journal article" date="2014" name="Int. J. Syst. Evol. Microbiol.">
        <title>Complete genome sequence of Corynebacterium casei LMG S-19264T (=DSM 44701T), isolated from a smear-ripened cheese.</title>
        <authorList>
            <consortium name="US DOE Joint Genome Institute (JGI-PGF)"/>
            <person name="Walter F."/>
            <person name="Albersmeier A."/>
            <person name="Kalinowski J."/>
            <person name="Ruckert C."/>
        </authorList>
    </citation>
    <scope>NUCLEOTIDE SEQUENCE</scope>
    <source>
        <strain evidence="2">KCTC 32020</strain>
    </source>
</reference>
<accession>A0A918YUN8</accession>
<feature type="signal peptide" evidence="1">
    <location>
        <begin position="1"/>
        <end position="22"/>
    </location>
</feature>
<protein>
    <submittedName>
        <fullName evidence="2">Uncharacterized protein</fullName>
    </submittedName>
</protein>
<name>A0A918YUN8_9GAMM</name>
<dbReference type="Proteomes" id="UP000636453">
    <property type="component" value="Unassembled WGS sequence"/>
</dbReference>
<dbReference type="AlphaFoldDB" id="A0A918YUN8"/>
<organism evidence="2 3">
    <name type="scientific">Vulcaniibacterium thermophilum</name>
    <dbReference type="NCBI Taxonomy" id="1169913"/>
    <lineage>
        <taxon>Bacteria</taxon>
        <taxon>Pseudomonadati</taxon>
        <taxon>Pseudomonadota</taxon>
        <taxon>Gammaproteobacteria</taxon>
        <taxon>Lysobacterales</taxon>
        <taxon>Lysobacteraceae</taxon>
        <taxon>Vulcaniibacterium</taxon>
    </lineage>
</organism>
<keyword evidence="3" id="KW-1185">Reference proteome</keyword>
<feature type="chain" id="PRO_5037632175" evidence="1">
    <location>
        <begin position="23"/>
        <end position="212"/>
    </location>
</feature>
<evidence type="ECO:0000313" key="3">
    <source>
        <dbReference type="Proteomes" id="UP000636453"/>
    </source>
</evidence>
<dbReference type="EMBL" id="BNCF01000001">
    <property type="protein sequence ID" value="GHE25122.1"/>
    <property type="molecule type" value="Genomic_DNA"/>
</dbReference>
<dbReference type="RefSeq" id="WP_189766583.1">
    <property type="nucleotide sequence ID" value="NZ_BNCF01000001.1"/>
</dbReference>
<reference evidence="2" key="2">
    <citation type="submission" date="2020-09" db="EMBL/GenBank/DDBJ databases">
        <authorList>
            <person name="Sun Q."/>
            <person name="Kim S."/>
        </authorList>
    </citation>
    <scope>NUCLEOTIDE SEQUENCE</scope>
    <source>
        <strain evidence="2">KCTC 32020</strain>
    </source>
</reference>
<evidence type="ECO:0000313" key="2">
    <source>
        <dbReference type="EMBL" id="GHE25122.1"/>
    </source>
</evidence>
<keyword evidence="1" id="KW-0732">Signal</keyword>
<gene>
    <name evidence="2" type="ORF">GCM10007167_01490</name>
</gene>